<dbReference type="PANTHER" id="PTHR43312">
    <property type="entry name" value="D-THREO-ALDOSE 1-DEHYDROGENASE"/>
    <property type="match status" value="1"/>
</dbReference>
<dbReference type="STRING" id="655355.SAMN05216283_101176"/>
<name>A0A1I2AN11_9BACT</name>
<proteinExistence type="predicted"/>
<dbReference type="EMBL" id="FONW01000001">
    <property type="protein sequence ID" value="SFE45425.1"/>
    <property type="molecule type" value="Genomic_DNA"/>
</dbReference>
<evidence type="ECO:0000313" key="2">
    <source>
        <dbReference type="EMBL" id="SFE45425.1"/>
    </source>
</evidence>
<keyword evidence="3" id="KW-1185">Reference proteome</keyword>
<accession>A0A1I2AN11</accession>
<evidence type="ECO:0000313" key="3">
    <source>
        <dbReference type="Proteomes" id="UP000198964"/>
    </source>
</evidence>
<dbReference type="RefSeq" id="WP_093917930.1">
    <property type="nucleotide sequence ID" value="NZ_FONW01000001.1"/>
</dbReference>
<dbReference type="Gene3D" id="3.20.20.100">
    <property type="entry name" value="NADP-dependent oxidoreductase domain"/>
    <property type="match status" value="1"/>
</dbReference>
<gene>
    <name evidence="2" type="ORF">SAMN05216283_101176</name>
</gene>
<dbReference type="Pfam" id="PF00248">
    <property type="entry name" value="Aldo_ket_red"/>
    <property type="match status" value="1"/>
</dbReference>
<protein>
    <submittedName>
        <fullName evidence="2">Aldo/keto reductase family protein</fullName>
    </submittedName>
</protein>
<dbReference type="Proteomes" id="UP000198964">
    <property type="component" value="Unassembled WGS sequence"/>
</dbReference>
<dbReference type="InterPro" id="IPR053135">
    <property type="entry name" value="AKR2_Oxidoreductase"/>
</dbReference>
<dbReference type="AlphaFoldDB" id="A0A1I2AN11"/>
<reference evidence="2 3" key="1">
    <citation type="submission" date="2016-10" db="EMBL/GenBank/DDBJ databases">
        <authorList>
            <person name="de Groot N.N."/>
        </authorList>
    </citation>
    <scope>NUCLEOTIDE SEQUENCE [LARGE SCALE GENOMIC DNA]</scope>
    <source>
        <strain evidence="2 3">CGMCC 1.9156</strain>
    </source>
</reference>
<sequence>MRKIDRRKFVCEGIAGVTAVSAGMLLPGFQGVGSETVDQVLLGETNMQVSRLALGCGTNSWARKSVFTRAGLSQFLKVARHAHERGVTFIDTADLYGTHSFVRNLFEEVPRENFQLMTKIWTENNDWNTVASVDQTLGRFEKELGTDYFDIVLLHCMTNGQWITEKEAFREQLSEAKLRKQVGKVGVSCHNIDALRVAATDPWTDIILARINPAQAKMDGTPEEIMDILKTAKNNGKGIIGMKIYGAGDLTKEELREKSLKFACQSKNIHAMTIGMEKTVYVDDTVERMMRLMKRNSG</sequence>
<dbReference type="PANTHER" id="PTHR43312:SF1">
    <property type="entry name" value="NADP-DEPENDENT OXIDOREDUCTASE DOMAIN-CONTAINING PROTEIN"/>
    <property type="match status" value="1"/>
</dbReference>
<feature type="domain" description="NADP-dependent oxidoreductase" evidence="1">
    <location>
        <begin position="54"/>
        <end position="279"/>
    </location>
</feature>
<dbReference type="SUPFAM" id="SSF51430">
    <property type="entry name" value="NAD(P)-linked oxidoreductase"/>
    <property type="match status" value="1"/>
</dbReference>
<organism evidence="2 3">
    <name type="scientific">Sunxiuqinia elliptica</name>
    <dbReference type="NCBI Taxonomy" id="655355"/>
    <lineage>
        <taxon>Bacteria</taxon>
        <taxon>Pseudomonadati</taxon>
        <taxon>Bacteroidota</taxon>
        <taxon>Bacteroidia</taxon>
        <taxon>Marinilabiliales</taxon>
        <taxon>Prolixibacteraceae</taxon>
        <taxon>Sunxiuqinia</taxon>
    </lineage>
</organism>
<evidence type="ECO:0000259" key="1">
    <source>
        <dbReference type="Pfam" id="PF00248"/>
    </source>
</evidence>
<dbReference type="InterPro" id="IPR023210">
    <property type="entry name" value="NADP_OxRdtase_dom"/>
</dbReference>
<dbReference type="InterPro" id="IPR036812">
    <property type="entry name" value="NAD(P)_OxRdtase_dom_sf"/>
</dbReference>